<reference evidence="3" key="1">
    <citation type="submission" date="2018-04" db="EMBL/GenBank/DDBJ databases">
        <title>Draft genome sequence of Mycobacterium montefiorense isolated from Japanese black salamander.</title>
        <authorList>
            <person name="Fukano H."/>
            <person name="Yoshida M."/>
            <person name="Shimizu A."/>
            <person name="Iwao H."/>
            <person name="Kurata O."/>
            <person name="Katayama Y."/>
            <person name="Omatsu T."/>
            <person name="Mizutani T."/>
            <person name="Wada S."/>
            <person name="Hoshino Y."/>
        </authorList>
    </citation>
    <scope>NUCLEOTIDE SEQUENCE [LARGE SCALE GENOMIC DNA]</scope>
    <source>
        <strain evidence="3">BS</strain>
    </source>
</reference>
<name>A0ABQ0NR14_9MYCO</name>
<evidence type="ECO:0000313" key="3">
    <source>
        <dbReference type="Proteomes" id="UP000245060"/>
    </source>
</evidence>
<organism evidence="2 3">
    <name type="scientific">Mycobacterium montefiorense</name>
    <dbReference type="NCBI Taxonomy" id="154654"/>
    <lineage>
        <taxon>Bacteria</taxon>
        <taxon>Bacillati</taxon>
        <taxon>Actinomycetota</taxon>
        <taxon>Actinomycetes</taxon>
        <taxon>Mycobacteriales</taxon>
        <taxon>Mycobacteriaceae</taxon>
        <taxon>Mycobacterium</taxon>
        <taxon>Mycobacterium simiae complex</taxon>
    </lineage>
</organism>
<dbReference type="EMBL" id="BFCH01000018">
    <property type="protein sequence ID" value="GBG39258.1"/>
    <property type="molecule type" value="Genomic_DNA"/>
</dbReference>
<comment type="caution">
    <text evidence="2">The sequence shown here is derived from an EMBL/GenBank/DDBJ whole genome shotgun (WGS) entry which is preliminary data.</text>
</comment>
<keyword evidence="3" id="KW-1185">Reference proteome</keyword>
<accession>A0ABQ0NR14</accession>
<evidence type="ECO:0000256" key="1">
    <source>
        <dbReference type="SAM" id="MobiDB-lite"/>
    </source>
</evidence>
<dbReference type="Proteomes" id="UP000245060">
    <property type="component" value="Unassembled WGS sequence"/>
</dbReference>
<sequence>MAGLTQVPQGRTGPSHIESRHRQGPQHTSVEQFGELEHPLVHPGTARLEEVEGAVADARILPGDHAGVTDVGLTHLQEHAAGRDQAKRRVDEFTGQRVQHDIHAAPTSDRAELLLELEAARVPDVVFVKAHGPQGVPLAAAGGTEHFEP</sequence>
<gene>
    <name evidence="2" type="ORF">MmonteBS_36300</name>
</gene>
<protein>
    <submittedName>
        <fullName evidence="2">Uncharacterized protein</fullName>
    </submittedName>
</protein>
<feature type="region of interest" description="Disordered" evidence="1">
    <location>
        <begin position="1"/>
        <end position="28"/>
    </location>
</feature>
<proteinExistence type="predicted"/>
<evidence type="ECO:0000313" key="2">
    <source>
        <dbReference type="EMBL" id="GBG39258.1"/>
    </source>
</evidence>